<protein>
    <submittedName>
        <fullName evidence="1">Uncharacterized protein</fullName>
    </submittedName>
</protein>
<dbReference type="Proteomes" id="UP000245119">
    <property type="component" value="Linkage Group LG3"/>
</dbReference>
<proteinExistence type="predicted"/>
<comment type="caution">
    <text evidence="1">The sequence shown here is derived from an EMBL/GenBank/DDBJ whole genome shotgun (WGS) entry which is preliminary data.</text>
</comment>
<dbReference type="OrthoDB" id="275457at2759"/>
<name>A0A2T7PJ53_POMCA</name>
<gene>
    <name evidence="1" type="ORF">C0Q70_04719</name>
</gene>
<dbReference type="AlphaFoldDB" id="A0A2T7PJ53"/>
<evidence type="ECO:0000313" key="1">
    <source>
        <dbReference type="EMBL" id="PVD33463.1"/>
    </source>
</evidence>
<evidence type="ECO:0000313" key="2">
    <source>
        <dbReference type="Proteomes" id="UP000245119"/>
    </source>
</evidence>
<keyword evidence="2" id="KW-1185">Reference proteome</keyword>
<accession>A0A2T7PJ53</accession>
<reference evidence="1 2" key="1">
    <citation type="submission" date="2018-04" db="EMBL/GenBank/DDBJ databases">
        <title>The genome of golden apple snail Pomacea canaliculata provides insight into stress tolerance and invasive adaptation.</title>
        <authorList>
            <person name="Liu C."/>
            <person name="Liu B."/>
            <person name="Ren Y."/>
            <person name="Zhang Y."/>
            <person name="Wang H."/>
            <person name="Li S."/>
            <person name="Jiang F."/>
            <person name="Yin L."/>
            <person name="Zhang G."/>
            <person name="Qian W."/>
            <person name="Fan W."/>
        </authorList>
    </citation>
    <scope>NUCLEOTIDE SEQUENCE [LARGE SCALE GENOMIC DNA]</scope>
    <source>
        <strain evidence="1">SZHN2017</strain>
        <tissue evidence="1">Muscle</tissue>
    </source>
</reference>
<organism evidence="1 2">
    <name type="scientific">Pomacea canaliculata</name>
    <name type="common">Golden apple snail</name>
    <dbReference type="NCBI Taxonomy" id="400727"/>
    <lineage>
        <taxon>Eukaryota</taxon>
        <taxon>Metazoa</taxon>
        <taxon>Spiralia</taxon>
        <taxon>Lophotrochozoa</taxon>
        <taxon>Mollusca</taxon>
        <taxon>Gastropoda</taxon>
        <taxon>Caenogastropoda</taxon>
        <taxon>Architaenioglossa</taxon>
        <taxon>Ampullarioidea</taxon>
        <taxon>Ampullariidae</taxon>
        <taxon>Pomacea</taxon>
    </lineage>
</organism>
<sequence>MGLAPATPLYSLHKLEKEFVTDVLTGCPTLEDLGVKLTRIEDRAPWELKPYRQGAYYEEYLGEFADPEPPPTVSAVS</sequence>
<dbReference type="EMBL" id="PZQS01000003">
    <property type="protein sequence ID" value="PVD33463.1"/>
    <property type="molecule type" value="Genomic_DNA"/>
</dbReference>
<dbReference type="STRING" id="400727.A0A2T7PJ53"/>